<comment type="caution">
    <text evidence="1">The sequence shown here is derived from an EMBL/GenBank/DDBJ whole genome shotgun (WGS) entry which is preliminary data.</text>
</comment>
<organism evidence="1 2">
    <name type="scientific">Blepharisma stoltei</name>
    <dbReference type="NCBI Taxonomy" id="1481888"/>
    <lineage>
        <taxon>Eukaryota</taxon>
        <taxon>Sar</taxon>
        <taxon>Alveolata</taxon>
        <taxon>Ciliophora</taxon>
        <taxon>Postciliodesmatophora</taxon>
        <taxon>Heterotrichea</taxon>
        <taxon>Heterotrichida</taxon>
        <taxon>Blepharismidae</taxon>
        <taxon>Blepharisma</taxon>
    </lineage>
</organism>
<protein>
    <submittedName>
        <fullName evidence="1">Uncharacterized protein</fullName>
    </submittedName>
</protein>
<dbReference type="EMBL" id="CAJZBQ010000019">
    <property type="protein sequence ID" value="CAG9317884.1"/>
    <property type="molecule type" value="Genomic_DNA"/>
</dbReference>
<keyword evidence="2" id="KW-1185">Reference proteome</keyword>
<evidence type="ECO:0000313" key="1">
    <source>
        <dbReference type="EMBL" id="CAG9317884.1"/>
    </source>
</evidence>
<dbReference type="Proteomes" id="UP001162131">
    <property type="component" value="Unassembled WGS sequence"/>
</dbReference>
<name>A0AAU9ITQ3_9CILI</name>
<evidence type="ECO:0000313" key="2">
    <source>
        <dbReference type="Proteomes" id="UP001162131"/>
    </source>
</evidence>
<proteinExistence type="predicted"/>
<accession>A0AAU9ITQ3</accession>
<sequence>MFKRKDIKTSDVLDCPYENLRRGFAESACAVGAFKTSSGTNTAHILYFQPLIIGTVTTEETGNFYPESPGFYGKFTSCKSIAKSSNNYTLMQCDKIDGDALRLKAAYPKIYSKDEDKYFLGYSNENQQKILTKNPEEISMKGAILTDIGTDKIFGVVGENGVIDVDEFYEIYDNYIYPRAQIYNTTISKHYFTYFREYEVKHELSHKGREGNRPRFIDMSLRREKYKKMVKDFIKKYIYNYDG</sequence>
<gene>
    <name evidence="1" type="ORF">BSTOLATCC_MIC20189</name>
</gene>
<dbReference type="AlphaFoldDB" id="A0AAU9ITQ3"/>
<reference evidence="1" key="1">
    <citation type="submission" date="2021-09" db="EMBL/GenBank/DDBJ databases">
        <authorList>
            <consortium name="AG Swart"/>
            <person name="Singh M."/>
            <person name="Singh A."/>
            <person name="Seah K."/>
            <person name="Emmerich C."/>
        </authorList>
    </citation>
    <scope>NUCLEOTIDE SEQUENCE</scope>
    <source>
        <strain evidence="1">ATCC30299</strain>
    </source>
</reference>